<keyword evidence="2" id="KW-0472">Membrane</keyword>
<dbReference type="EMBL" id="KN818302">
    <property type="protein sequence ID" value="KIL60198.1"/>
    <property type="molecule type" value="Genomic_DNA"/>
</dbReference>
<dbReference type="Proteomes" id="UP000054549">
    <property type="component" value="Unassembled WGS sequence"/>
</dbReference>
<feature type="transmembrane region" description="Helical" evidence="2">
    <location>
        <begin position="66"/>
        <end position="85"/>
    </location>
</feature>
<keyword evidence="2" id="KW-0812">Transmembrane</keyword>
<protein>
    <submittedName>
        <fullName evidence="3">Uncharacterized protein</fullName>
    </submittedName>
</protein>
<gene>
    <name evidence="3" type="ORF">M378DRAFT_180513</name>
</gene>
<evidence type="ECO:0000313" key="3">
    <source>
        <dbReference type="EMBL" id="KIL60198.1"/>
    </source>
</evidence>
<evidence type="ECO:0000313" key="4">
    <source>
        <dbReference type="Proteomes" id="UP000054549"/>
    </source>
</evidence>
<feature type="coiled-coil region" evidence="1">
    <location>
        <begin position="226"/>
        <end position="318"/>
    </location>
</feature>
<dbReference type="HOGENOM" id="CLU_823794_0_0_1"/>
<accession>A0A0C2WV37</accession>
<organism evidence="3 4">
    <name type="scientific">Amanita muscaria (strain Koide BX008)</name>
    <dbReference type="NCBI Taxonomy" id="946122"/>
    <lineage>
        <taxon>Eukaryota</taxon>
        <taxon>Fungi</taxon>
        <taxon>Dikarya</taxon>
        <taxon>Basidiomycota</taxon>
        <taxon>Agaricomycotina</taxon>
        <taxon>Agaricomycetes</taxon>
        <taxon>Agaricomycetidae</taxon>
        <taxon>Agaricales</taxon>
        <taxon>Pluteineae</taxon>
        <taxon>Amanitaceae</taxon>
        <taxon>Amanita</taxon>
    </lineage>
</organism>
<sequence>MYLYTCPAPDHGVAFAPELGITFNASNWGIAFAPEWGIAFASEWGISYITFFLVGFCVLLHVGYECVLFVFMNSFVTVIFAPVLLNMCDIEYPSLQKVCHLGGYKSHKALSYDTMKPYLSEAQHRLAGFTFHYIDHTRDQKDQYTDLCYVQVAFPLHELVKLVPVSVGRKLAELHGMSDQLEVAVHLTDEEKVCHKRDQTKRRVQKFREKVSIAASLNAPVKITSEDKVLQKREQTKLRVQEYRERTTVAAKLNVPVELTDEEKKQQKRDQTKLRVQEHRERGLFVANLNAPVKLTDEEKMQQKREQTKLRVQEFRDRIKKRSKPEHVFKGLEKQLT</sequence>
<keyword evidence="1" id="KW-0175">Coiled coil</keyword>
<reference evidence="3 4" key="1">
    <citation type="submission" date="2014-04" db="EMBL/GenBank/DDBJ databases">
        <title>Evolutionary Origins and Diversification of the Mycorrhizal Mutualists.</title>
        <authorList>
            <consortium name="DOE Joint Genome Institute"/>
            <consortium name="Mycorrhizal Genomics Consortium"/>
            <person name="Kohler A."/>
            <person name="Kuo A."/>
            <person name="Nagy L.G."/>
            <person name="Floudas D."/>
            <person name="Copeland A."/>
            <person name="Barry K.W."/>
            <person name="Cichocki N."/>
            <person name="Veneault-Fourrey C."/>
            <person name="LaButti K."/>
            <person name="Lindquist E.A."/>
            <person name="Lipzen A."/>
            <person name="Lundell T."/>
            <person name="Morin E."/>
            <person name="Murat C."/>
            <person name="Riley R."/>
            <person name="Ohm R."/>
            <person name="Sun H."/>
            <person name="Tunlid A."/>
            <person name="Henrissat B."/>
            <person name="Grigoriev I.V."/>
            <person name="Hibbett D.S."/>
            <person name="Martin F."/>
        </authorList>
    </citation>
    <scope>NUCLEOTIDE SEQUENCE [LARGE SCALE GENOMIC DNA]</scope>
    <source>
        <strain evidence="3 4">Koide BX008</strain>
    </source>
</reference>
<evidence type="ECO:0000256" key="1">
    <source>
        <dbReference type="SAM" id="Coils"/>
    </source>
</evidence>
<keyword evidence="2" id="KW-1133">Transmembrane helix</keyword>
<keyword evidence="4" id="KW-1185">Reference proteome</keyword>
<dbReference type="AlphaFoldDB" id="A0A0C2WV37"/>
<feature type="transmembrane region" description="Helical" evidence="2">
    <location>
        <begin position="36"/>
        <end position="59"/>
    </location>
</feature>
<proteinExistence type="predicted"/>
<evidence type="ECO:0000256" key="2">
    <source>
        <dbReference type="SAM" id="Phobius"/>
    </source>
</evidence>
<dbReference type="InParanoid" id="A0A0C2WV37"/>
<name>A0A0C2WV37_AMAMK</name>